<name>A0ABU7DPC8_9TELE</name>
<evidence type="ECO:0000313" key="2">
    <source>
        <dbReference type="Proteomes" id="UP001352852"/>
    </source>
</evidence>
<dbReference type="EMBL" id="JAHUTJ010033262">
    <property type="protein sequence ID" value="MED6276951.1"/>
    <property type="molecule type" value="Genomic_DNA"/>
</dbReference>
<protein>
    <submittedName>
        <fullName evidence="1">Uncharacterized protein</fullName>
    </submittedName>
</protein>
<gene>
    <name evidence="1" type="ORF">CHARACLAT_008188</name>
</gene>
<proteinExistence type="predicted"/>
<keyword evidence="2" id="KW-1185">Reference proteome</keyword>
<sequence length="66" mass="7602">MEPHEVFCNRVQGRKKRAWAKTCFVLTPRRKVFVAQLQLSSFIFIGVTLKELTYAGLCLLQSLTQT</sequence>
<accession>A0ABU7DPC8</accession>
<organism evidence="1 2">
    <name type="scientific">Characodon lateralis</name>
    <dbReference type="NCBI Taxonomy" id="208331"/>
    <lineage>
        <taxon>Eukaryota</taxon>
        <taxon>Metazoa</taxon>
        <taxon>Chordata</taxon>
        <taxon>Craniata</taxon>
        <taxon>Vertebrata</taxon>
        <taxon>Euteleostomi</taxon>
        <taxon>Actinopterygii</taxon>
        <taxon>Neopterygii</taxon>
        <taxon>Teleostei</taxon>
        <taxon>Neoteleostei</taxon>
        <taxon>Acanthomorphata</taxon>
        <taxon>Ovalentaria</taxon>
        <taxon>Atherinomorphae</taxon>
        <taxon>Cyprinodontiformes</taxon>
        <taxon>Goodeidae</taxon>
        <taxon>Characodon</taxon>
    </lineage>
</organism>
<comment type="caution">
    <text evidence="1">The sequence shown here is derived from an EMBL/GenBank/DDBJ whole genome shotgun (WGS) entry which is preliminary data.</text>
</comment>
<evidence type="ECO:0000313" key="1">
    <source>
        <dbReference type="EMBL" id="MED6276951.1"/>
    </source>
</evidence>
<reference evidence="1 2" key="1">
    <citation type="submission" date="2021-06" db="EMBL/GenBank/DDBJ databases">
        <authorList>
            <person name="Palmer J.M."/>
        </authorList>
    </citation>
    <scope>NUCLEOTIDE SEQUENCE [LARGE SCALE GENOMIC DNA]</scope>
    <source>
        <strain evidence="1 2">CL_MEX2019</strain>
        <tissue evidence="1">Muscle</tissue>
    </source>
</reference>
<dbReference type="Proteomes" id="UP001352852">
    <property type="component" value="Unassembled WGS sequence"/>
</dbReference>